<dbReference type="SUPFAM" id="SSF143422">
    <property type="entry name" value="Transposase IS200-like"/>
    <property type="match status" value="1"/>
</dbReference>
<dbReference type="GO" id="GO:0004803">
    <property type="term" value="F:transposase activity"/>
    <property type="evidence" value="ECO:0007669"/>
    <property type="project" value="InterPro"/>
</dbReference>
<gene>
    <name evidence="2" type="ORF">SAMN04488053_11247</name>
</gene>
<dbReference type="STRING" id="745820.SAMN04488053_11247"/>
<dbReference type="PANTHER" id="PTHR34322">
    <property type="entry name" value="TRANSPOSASE, Y1_TNP DOMAIN-CONTAINING"/>
    <property type="match status" value="1"/>
</dbReference>
<dbReference type="Proteomes" id="UP000198778">
    <property type="component" value="Unassembled WGS sequence"/>
</dbReference>
<dbReference type="Gene3D" id="3.30.70.1290">
    <property type="entry name" value="Transposase IS200-like"/>
    <property type="match status" value="1"/>
</dbReference>
<dbReference type="AlphaFoldDB" id="A0A1H0J2H3"/>
<dbReference type="GO" id="GO:0003677">
    <property type="term" value="F:DNA binding"/>
    <property type="evidence" value="ECO:0007669"/>
    <property type="project" value="InterPro"/>
</dbReference>
<dbReference type="InterPro" id="IPR036515">
    <property type="entry name" value="Transposase_17_sf"/>
</dbReference>
<feature type="domain" description="Transposase IS200-like" evidence="1">
    <location>
        <begin position="6"/>
        <end position="120"/>
    </location>
</feature>
<dbReference type="Pfam" id="PF01797">
    <property type="entry name" value="Y1_Tnp"/>
    <property type="match status" value="1"/>
</dbReference>
<protein>
    <submittedName>
        <fullName evidence="2">Transposase IS200 like</fullName>
    </submittedName>
</protein>
<proteinExistence type="predicted"/>
<evidence type="ECO:0000313" key="2">
    <source>
        <dbReference type="EMBL" id="SDO37944.1"/>
    </source>
</evidence>
<reference evidence="3" key="1">
    <citation type="submission" date="2016-10" db="EMBL/GenBank/DDBJ databases">
        <authorList>
            <person name="Varghese N."/>
            <person name="Submissions S."/>
        </authorList>
    </citation>
    <scope>NUCLEOTIDE SEQUENCE [LARGE SCALE GENOMIC DNA]</scope>
    <source>
        <strain evidence="3">CGMCC 1.10369</strain>
    </source>
</reference>
<dbReference type="RefSeq" id="WP_090843774.1">
    <property type="nucleotide sequence ID" value="NZ_FNIL01000012.1"/>
</dbReference>
<dbReference type="OrthoDB" id="9788881at2"/>
<accession>A0A1H0J2H3</accession>
<dbReference type="SMART" id="SM01321">
    <property type="entry name" value="Y1_Tnp"/>
    <property type="match status" value="1"/>
</dbReference>
<name>A0A1H0J2H3_9BACI</name>
<organism evidence="2 3">
    <name type="scientific">Alkalicoccus daliensis</name>
    <dbReference type="NCBI Taxonomy" id="745820"/>
    <lineage>
        <taxon>Bacteria</taxon>
        <taxon>Bacillati</taxon>
        <taxon>Bacillota</taxon>
        <taxon>Bacilli</taxon>
        <taxon>Bacillales</taxon>
        <taxon>Bacillaceae</taxon>
        <taxon>Alkalicoccus</taxon>
    </lineage>
</organism>
<evidence type="ECO:0000313" key="3">
    <source>
        <dbReference type="Proteomes" id="UP000198778"/>
    </source>
</evidence>
<dbReference type="EMBL" id="FNIL01000012">
    <property type="protein sequence ID" value="SDO37944.1"/>
    <property type="molecule type" value="Genomic_DNA"/>
</dbReference>
<dbReference type="InterPro" id="IPR002686">
    <property type="entry name" value="Transposase_17"/>
</dbReference>
<sequence length="218" mass="25811">MPRLKSSVFTWHLYLQSKDSIPIFKDAADQGQYLDFVLEAKKVFQFDLHAYVILDHKVHLLLHSRTRQPSIIMQRIHTNYAVYFNDRYKKNPELPSLQFKLRPVSSLRYFMEITKYIHLCPLFYAAADAPESYPWSSYKQYTQQNKGPVDNELMLRCFPKDSQTSCRQFHERELDAVPSLADLEEILQAYLRTLDLLYTKKQGTMMIRESEVEIQTDT</sequence>
<keyword evidence="3" id="KW-1185">Reference proteome</keyword>
<evidence type="ECO:0000259" key="1">
    <source>
        <dbReference type="SMART" id="SM01321"/>
    </source>
</evidence>
<dbReference type="PANTHER" id="PTHR34322:SF2">
    <property type="entry name" value="TRANSPOSASE IS200-LIKE DOMAIN-CONTAINING PROTEIN"/>
    <property type="match status" value="1"/>
</dbReference>
<dbReference type="GO" id="GO:0006313">
    <property type="term" value="P:DNA transposition"/>
    <property type="evidence" value="ECO:0007669"/>
    <property type="project" value="InterPro"/>
</dbReference>